<evidence type="ECO:0000313" key="2">
    <source>
        <dbReference type="Proteomes" id="UP001295423"/>
    </source>
</evidence>
<proteinExistence type="predicted"/>
<sequence>MAAAIPVFTIYNAMILCQIPDTGNFQGQTDAQRMAEELFDNDQRMAEELFDNDFGTAMTKSIKQVCKDELCQDQGLKTESEHLYSGFAMKFGWAGTLHNTLS</sequence>
<evidence type="ECO:0000313" key="1">
    <source>
        <dbReference type="EMBL" id="CAJ1938457.1"/>
    </source>
</evidence>
<gene>
    <name evidence="1" type="ORF">CYCCA115_LOCUS6137</name>
</gene>
<dbReference type="EMBL" id="CAKOGP040000724">
    <property type="protein sequence ID" value="CAJ1938457.1"/>
    <property type="molecule type" value="Genomic_DNA"/>
</dbReference>
<comment type="caution">
    <text evidence="1">The sequence shown here is derived from an EMBL/GenBank/DDBJ whole genome shotgun (WGS) entry which is preliminary data.</text>
</comment>
<keyword evidence="2" id="KW-1185">Reference proteome</keyword>
<dbReference type="Proteomes" id="UP001295423">
    <property type="component" value="Unassembled WGS sequence"/>
</dbReference>
<protein>
    <submittedName>
        <fullName evidence="1">Uncharacterized protein</fullName>
    </submittedName>
</protein>
<accession>A0AAD2CPS5</accession>
<reference evidence="1" key="1">
    <citation type="submission" date="2023-08" db="EMBL/GenBank/DDBJ databases">
        <authorList>
            <person name="Audoor S."/>
            <person name="Bilcke G."/>
        </authorList>
    </citation>
    <scope>NUCLEOTIDE SEQUENCE</scope>
</reference>
<dbReference type="AlphaFoldDB" id="A0AAD2CPS5"/>
<organism evidence="1 2">
    <name type="scientific">Cylindrotheca closterium</name>
    <dbReference type="NCBI Taxonomy" id="2856"/>
    <lineage>
        <taxon>Eukaryota</taxon>
        <taxon>Sar</taxon>
        <taxon>Stramenopiles</taxon>
        <taxon>Ochrophyta</taxon>
        <taxon>Bacillariophyta</taxon>
        <taxon>Bacillariophyceae</taxon>
        <taxon>Bacillariophycidae</taxon>
        <taxon>Bacillariales</taxon>
        <taxon>Bacillariaceae</taxon>
        <taxon>Cylindrotheca</taxon>
    </lineage>
</organism>
<name>A0AAD2CPS5_9STRA</name>